<dbReference type="Proteomes" id="UP000259472">
    <property type="component" value="Segment"/>
</dbReference>
<evidence type="ECO:0000313" key="1">
    <source>
        <dbReference type="EMBL" id="AXH46926.1"/>
    </source>
</evidence>
<evidence type="ECO:0000313" key="2">
    <source>
        <dbReference type="Proteomes" id="UP000259472"/>
    </source>
</evidence>
<proteinExistence type="predicted"/>
<keyword evidence="2" id="KW-1185">Reference proteome</keyword>
<protein>
    <submittedName>
        <fullName evidence="1">Uncharacterized protein</fullName>
    </submittedName>
</protein>
<dbReference type="KEGG" id="vg:60321650"/>
<sequence>MTMTTNLDAYRARGLAADEVLGIMPTTDWGVRGKLHAARYVAGVLLPVCGARPRANYRVSDASAWGRRIECDRCRARARKAGRLPA</sequence>
<dbReference type="GeneID" id="60321650"/>
<gene>
    <name evidence="1" type="primary">90</name>
    <name evidence="1" type="ORF">SEA_AMINAY_90</name>
</gene>
<name>A0A345KV74_9CAUD</name>
<dbReference type="EMBL" id="MH509442">
    <property type="protein sequence ID" value="AXH46926.1"/>
    <property type="molecule type" value="Genomic_DNA"/>
</dbReference>
<organism evidence="1 2">
    <name type="scientific">Mycobacterium phage Aminay</name>
    <dbReference type="NCBI Taxonomy" id="2250291"/>
    <lineage>
        <taxon>Viruses</taxon>
        <taxon>Duplodnaviria</taxon>
        <taxon>Heunggongvirae</taxon>
        <taxon>Uroviricota</taxon>
        <taxon>Caudoviricetes</taxon>
        <taxon>Weiservirinae</taxon>
        <taxon>Aminayvirus</taxon>
        <taxon>Aminayvirus aminay</taxon>
    </lineage>
</organism>
<accession>A0A345KV74</accession>
<reference evidence="2" key="1">
    <citation type="submission" date="2018-06" db="EMBL/GenBank/DDBJ databases">
        <authorList>
            <person name="Zhirakovskaya E."/>
        </authorList>
    </citation>
    <scope>NUCLEOTIDE SEQUENCE [LARGE SCALE GENOMIC DNA]</scope>
</reference>
<dbReference type="RefSeq" id="YP_009950240.1">
    <property type="nucleotide sequence ID" value="NC_051588.1"/>
</dbReference>